<feature type="non-terminal residue" evidence="1">
    <location>
        <position position="51"/>
    </location>
</feature>
<dbReference type="EMBL" id="ML208531">
    <property type="protein sequence ID" value="TFK63282.1"/>
    <property type="molecule type" value="Genomic_DNA"/>
</dbReference>
<feature type="non-terminal residue" evidence="1">
    <location>
        <position position="1"/>
    </location>
</feature>
<organism evidence="1 2">
    <name type="scientific">Pluteus cervinus</name>
    <dbReference type="NCBI Taxonomy" id="181527"/>
    <lineage>
        <taxon>Eukaryota</taxon>
        <taxon>Fungi</taxon>
        <taxon>Dikarya</taxon>
        <taxon>Basidiomycota</taxon>
        <taxon>Agaricomycotina</taxon>
        <taxon>Agaricomycetes</taxon>
        <taxon>Agaricomycetidae</taxon>
        <taxon>Agaricales</taxon>
        <taxon>Pluteineae</taxon>
        <taxon>Pluteaceae</taxon>
        <taxon>Pluteus</taxon>
    </lineage>
</organism>
<sequence length="51" mass="5654">RSNISGLMHLLCSDGTTRCERKAETEPIQEISGPVIEESCTKVCNECRESL</sequence>
<keyword evidence="2" id="KW-1185">Reference proteome</keyword>
<evidence type="ECO:0000313" key="1">
    <source>
        <dbReference type="EMBL" id="TFK63282.1"/>
    </source>
</evidence>
<protein>
    <submittedName>
        <fullName evidence="1">Uncharacterized protein</fullName>
    </submittedName>
</protein>
<proteinExistence type="predicted"/>
<evidence type="ECO:0000313" key="2">
    <source>
        <dbReference type="Proteomes" id="UP000308600"/>
    </source>
</evidence>
<accession>A0ACD3ACH2</accession>
<dbReference type="Proteomes" id="UP000308600">
    <property type="component" value="Unassembled WGS sequence"/>
</dbReference>
<name>A0ACD3ACH2_9AGAR</name>
<gene>
    <name evidence="1" type="ORF">BDN72DRAFT_720591</name>
</gene>
<reference evidence="1 2" key="1">
    <citation type="journal article" date="2019" name="Nat. Ecol. Evol.">
        <title>Megaphylogeny resolves global patterns of mushroom evolution.</title>
        <authorList>
            <person name="Varga T."/>
            <person name="Krizsan K."/>
            <person name="Foldi C."/>
            <person name="Dima B."/>
            <person name="Sanchez-Garcia M."/>
            <person name="Sanchez-Ramirez S."/>
            <person name="Szollosi G.J."/>
            <person name="Szarkandi J.G."/>
            <person name="Papp V."/>
            <person name="Albert L."/>
            <person name="Andreopoulos W."/>
            <person name="Angelini C."/>
            <person name="Antonin V."/>
            <person name="Barry K.W."/>
            <person name="Bougher N.L."/>
            <person name="Buchanan P."/>
            <person name="Buyck B."/>
            <person name="Bense V."/>
            <person name="Catcheside P."/>
            <person name="Chovatia M."/>
            <person name="Cooper J."/>
            <person name="Damon W."/>
            <person name="Desjardin D."/>
            <person name="Finy P."/>
            <person name="Geml J."/>
            <person name="Haridas S."/>
            <person name="Hughes K."/>
            <person name="Justo A."/>
            <person name="Karasinski D."/>
            <person name="Kautmanova I."/>
            <person name="Kiss B."/>
            <person name="Kocsube S."/>
            <person name="Kotiranta H."/>
            <person name="LaButti K.M."/>
            <person name="Lechner B.E."/>
            <person name="Liimatainen K."/>
            <person name="Lipzen A."/>
            <person name="Lukacs Z."/>
            <person name="Mihaltcheva S."/>
            <person name="Morgado L.N."/>
            <person name="Niskanen T."/>
            <person name="Noordeloos M.E."/>
            <person name="Ohm R.A."/>
            <person name="Ortiz-Santana B."/>
            <person name="Ovrebo C."/>
            <person name="Racz N."/>
            <person name="Riley R."/>
            <person name="Savchenko A."/>
            <person name="Shiryaev A."/>
            <person name="Soop K."/>
            <person name="Spirin V."/>
            <person name="Szebenyi C."/>
            <person name="Tomsovsky M."/>
            <person name="Tulloss R.E."/>
            <person name="Uehling J."/>
            <person name="Grigoriev I.V."/>
            <person name="Vagvolgyi C."/>
            <person name="Papp T."/>
            <person name="Martin F.M."/>
            <person name="Miettinen O."/>
            <person name="Hibbett D.S."/>
            <person name="Nagy L.G."/>
        </authorList>
    </citation>
    <scope>NUCLEOTIDE SEQUENCE [LARGE SCALE GENOMIC DNA]</scope>
    <source>
        <strain evidence="1 2">NL-1719</strain>
    </source>
</reference>